<feature type="transmembrane region" description="Helical" evidence="1">
    <location>
        <begin position="31"/>
        <end position="54"/>
    </location>
</feature>
<reference evidence="2 3" key="1">
    <citation type="journal article" date="2016" name="Nat. Commun.">
        <title>Thousands of microbial genomes shed light on interconnected biogeochemical processes in an aquifer system.</title>
        <authorList>
            <person name="Anantharaman K."/>
            <person name="Brown C.T."/>
            <person name="Hug L.A."/>
            <person name="Sharon I."/>
            <person name="Castelle C.J."/>
            <person name="Probst A.J."/>
            <person name="Thomas B.C."/>
            <person name="Singh A."/>
            <person name="Wilkins M.J."/>
            <person name="Karaoz U."/>
            <person name="Brodie E.L."/>
            <person name="Williams K.H."/>
            <person name="Hubbard S.S."/>
            <person name="Banfield J.F."/>
        </authorList>
    </citation>
    <scope>NUCLEOTIDE SEQUENCE [LARGE SCALE GENOMIC DNA]</scope>
</reference>
<dbReference type="EMBL" id="MFSU01000079">
    <property type="protein sequence ID" value="OGI46548.1"/>
    <property type="molecule type" value="Genomic_DNA"/>
</dbReference>
<name>A0A1F6TN43_9PROT</name>
<dbReference type="STRING" id="1817760.A2151_03955"/>
<keyword evidence="1" id="KW-0472">Membrane</keyword>
<dbReference type="AlphaFoldDB" id="A0A1F6TN43"/>
<feature type="transmembrane region" description="Helical" evidence="1">
    <location>
        <begin position="89"/>
        <end position="109"/>
    </location>
</feature>
<organism evidence="2 3">
    <name type="scientific">Candidatus Muproteobacteria bacterium RBG_16_65_34</name>
    <dbReference type="NCBI Taxonomy" id="1817760"/>
    <lineage>
        <taxon>Bacteria</taxon>
        <taxon>Pseudomonadati</taxon>
        <taxon>Pseudomonadota</taxon>
        <taxon>Candidatus Muproteobacteria</taxon>
    </lineage>
</organism>
<evidence type="ECO:0000313" key="2">
    <source>
        <dbReference type="EMBL" id="OGI46548.1"/>
    </source>
</evidence>
<protein>
    <submittedName>
        <fullName evidence="2">Uncharacterized protein</fullName>
    </submittedName>
</protein>
<feature type="transmembrane region" description="Helical" evidence="1">
    <location>
        <begin position="140"/>
        <end position="159"/>
    </location>
</feature>
<sequence length="201" mass="20784">MTAVFGLFGSGLLCLAAVAAALRGLPERARAAAWLTAGILIFVPFAALSAAGYVRGVIGDVSITTLVLAGAACARGPTGRNPIGHRNMLALMGLVAAGAAFLYPFALGLTYFDPYALGYGSIGFIAALFALTLVAWYARFYLAAIVVTAAALAYLAGIYESRNLWDYLLDPLVSLFAAGWLLRAARRSPSGGNRSTGGTAD</sequence>
<evidence type="ECO:0000256" key="1">
    <source>
        <dbReference type="SAM" id="Phobius"/>
    </source>
</evidence>
<keyword evidence="1" id="KW-1133">Transmembrane helix</keyword>
<accession>A0A1F6TN43</accession>
<feature type="transmembrane region" description="Helical" evidence="1">
    <location>
        <begin position="115"/>
        <end position="133"/>
    </location>
</feature>
<proteinExistence type="predicted"/>
<gene>
    <name evidence="2" type="ORF">A2151_03955</name>
</gene>
<comment type="caution">
    <text evidence="2">The sequence shown here is derived from an EMBL/GenBank/DDBJ whole genome shotgun (WGS) entry which is preliminary data.</text>
</comment>
<dbReference type="Proteomes" id="UP000178885">
    <property type="component" value="Unassembled WGS sequence"/>
</dbReference>
<evidence type="ECO:0000313" key="3">
    <source>
        <dbReference type="Proteomes" id="UP000178885"/>
    </source>
</evidence>
<keyword evidence="1" id="KW-0812">Transmembrane</keyword>